<organism evidence="22 23">
    <name type="scientific">Denticeps clupeoides</name>
    <name type="common">denticle herring</name>
    <dbReference type="NCBI Taxonomy" id="299321"/>
    <lineage>
        <taxon>Eukaryota</taxon>
        <taxon>Metazoa</taxon>
        <taxon>Chordata</taxon>
        <taxon>Craniata</taxon>
        <taxon>Vertebrata</taxon>
        <taxon>Euteleostomi</taxon>
        <taxon>Actinopterygii</taxon>
        <taxon>Neopterygii</taxon>
        <taxon>Teleostei</taxon>
        <taxon>Clupei</taxon>
        <taxon>Clupeiformes</taxon>
        <taxon>Denticipitoidei</taxon>
        <taxon>Denticipitidae</taxon>
        <taxon>Denticeps</taxon>
    </lineage>
</organism>
<dbReference type="GO" id="GO:0019773">
    <property type="term" value="C:proteasome core complex, alpha-subunit complex"/>
    <property type="evidence" value="ECO:0007669"/>
    <property type="project" value="UniProtKB-UniRule"/>
</dbReference>
<dbReference type="InterPro" id="IPR034642">
    <property type="entry name" value="Proteasome_subunit_alpha6"/>
</dbReference>
<evidence type="ECO:0000256" key="10">
    <source>
        <dbReference type="ARBA" id="ARBA00022723"/>
    </source>
</evidence>
<dbReference type="GeneTree" id="ENSGT00390000002201"/>
<sequence>MTTSSKYIHTIHVNTSITLKMNIETSSKHHSSLVLIATSCRIIRNILVHLLSFPFILRAFLFEQPKTRDFVPRERNGALRSVFAAGTAKKTAVFLKKKYGCSESMDKTDGHSRCKILSAVPDRPLTASEWRKLKESSTRSEGFEQHIMKTLLMAGADINIAKSLLAYVALDTGTVSYELLLRYLALCVHGGHQSEVFDVYDIMRTRFRTLDTGAYSLFLKGFSRTARWRESLTLLQSMKKIITPSPRNYGDAITGAVLHGDSTTAWALYDELMNEGLSPSQDSLQVLFQSDQSNEDKLLSVLLYMRDYQIYPEETLATVIKSWFESRQDQKWVGRLTTVQPSGVCRCCGSELESIHLSDAEYGHLKDRVMKDVIKGRDVFTKTTPEELESFKQFVHRKPPFDVVIDGLNVANTVFLLQLLAVVSNLAQQGNAILVLGRKHMLQPSRSWDRHHMQLIQQKAHCFFTENISEDDPFLLYAALHSGNHCKFVSRDLMRDHKACMSDRGLKHLFFKWQRGHQLVLNPCVPGRKIRFQNIPCHDTIVQSTMRSWHIPYDEQGLQRSTYEVPQKWMSISQCGLTSVAVRGKDCAVVITQKKVPDKLLDASTITQLFRITENIGCVMSGMTADSRSQVQRARYEAANWKYKYGYDIPVDMLCRRIADICQVYTQNAEMRPLGCCMIAISIDEELGPQIYKCDAAGYFFSFKATAAGVKQTEAISFLEKKVKKNLDWTFEQTIEIAMTCMSTVLSTDFKSTEIEIGVVTRQVPTFR</sequence>
<dbReference type="GO" id="GO:0004526">
    <property type="term" value="F:ribonuclease P activity"/>
    <property type="evidence" value="ECO:0007669"/>
    <property type="project" value="UniProtKB-EC"/>
</dbReference>
<dbReference type="InterPro" id="IPR001353">
    <property type="entry name" value="Proteasome_sua/b"/>
</dbReference>
<dbReference type="Proteomes" id="UP000694580">
    <property type="component" value="Chromosome 1"/>
</dbReference>
<dbReference type="EC" id="3.1.26.5" evidence="6"/>
<dbReference type="GO" id="GO:0046872">
    <property type="term" value="F:metal ion binding"/>
    <property type="evidence" value="ECO:0007669"/>
    <property type="project" value="UniProtKB-KW"/>
</dbReference>
<comment type="similarity">
    <text evidence="5">Belongs to the PPR family. P subfamily.</text>
</comment>
<evidence type="ECO:0000256" key="4">
    <source>
        <dbReference type="ARBA" id="ARBA00004173"/>
    </source>
</evidence>
<evidence type="ECO:0000256" key="7">
    <source>
        <dbReference type="ARBA" id="ARBA00022490"/>
    </source>
</evidence>
<evidence type="ECO:0000259" key="21">
    <source>
        <dbReference type="Pfam" id="PF16953"/>
    </source>
</evidence>
<dbReference type="GO" id="GO:0030678">
    <property type="term" value="C:mitochondrial ribonuclease P complex"/>
    <property type="evidence" value="ECO:0007669"/>
    <property type="project" value="TreeGrafter"/>
</dbReference>
<comment type="cofactor">
    <cofactor evidence="2">
        <name>Mg(2+)</name>
        <dbReference type="ChEBI" id="CHEBI:18420"/>
    </cofactor>
</comment>
<keyword evidence="17" id="KW-0539">Nucleus</keyword>
<dbReference type="InterPro" id="IPR011990">
    <property type="entry name" value="TPR-like_helical_dom_sf"/>
</dbReference>
<evidence type="ECO:0000313" key="22">
    <source>
        <dbReference type="Ensembl" id="ENSDCDP00010018207.1"/>
    </source>
</evidence>
<dbReference type="Gene3D" id="1.25.40.10">
    <property type="entry name" value="Tetratricopeptide repeat domain"/>
    <property type="match status" value="1"/>
</dbReference>
<evidence type="ECO:0000256" key="3">
    <source>
        <dbReference type="ARBA" id="ARBA00004123"/>
    </source>
</evidence>
<keyword evidence="23" id="KW-1185">Reference proteome</keyword>
<evidence type="ECO:0000256" key="6">
    <source>
        <dbReference type="ARBA" id="ARBA00012179"/>
    </source>
</evidence>
<dbReference type="GO" id="GO:0001682">
    <property type="term" value="P:tRNA 5'-leader removal"/>
    <property type="evidence" value="ECO:0007669"/>
    <property type="project" value="TreeGrafter"/>
</dbReference>
<dbReference type="FunFam" id="1.25.40.10:FF:001403">
    <property type="entry name" value="Mitochondrial ribonuclease P protein 3-like Protein"/>
    <property type="match status" value="1"/>
</dbReference>
<keyword evidence="15" id="KW-0809">Transit peptide</keyword>
<keyword evidence="14 20" id="KW-0647">Proteasome</keyword>
<evidence type="ECO:0000256" key="5">
    <source>
        <dbReference type="ARBA" id="ARBA00007626"/>
    </source>
</evidence>
<dbReference type="InterPro" id="IPR033495">
    <property type="entry name" value="MRPP3_PIN_dom"/>
</dbReference>
<keyword evidence="11" id="KW-0378">Hydrolase</keyword>
<protein>
    <recommendedName>
        <fullName evidence="18">Mitochondrial ribonuclease P catalytic subunit</fullName>
        <ecNumber evidence="6">3.1.26.5</ecNumber>
    </recommendedName>
    <alternativeName>
        <fullName evidence="19">Mitochondrial ribonuclease P protein 3</fullName>
    </alternativeName>
</protein>
<evidence type="ECO:0000256" key="15">
    <source>
        <dbReference type="ARBA" id="ARBA00022946"/>
    </source>
</evidence>
<dbReference type="InterPro" id="IPR029055">
    <property type="entry name" value="Ntn_hydrolases_N"/>
</dbReference>
<evidence type="ECO:0000256" key="11">
    <source>
        <dbReference type="ARBA" id="ARBA00022801"/>
    </source>
</evidence>
<reference evidence="22 23" key="1">
    <citation type="submission" date="2020-06" db="EMBL/GenBank/DDBJ databases">
        <authorList>
            <consortium name="Wellcome Sanger Institute Data Sharing"/>
        </authorList>
    </citation>
    <scope>NUCLEOTIDE SEQUENCE [LARGE SCALE GENOMIC DNA]</scope>
</reference>
<evidence type="ECO:0000256" key="12">
    <source>
        <dbReference type="ARBA" id="ARBA00022833"/>
    </source>
</evidence>
<keyword evidence="8" id="KW-0819">tRNA processing</keyword>
<name>A0AAY4BBR6_9TELE</name>
<keyword evidence="7" id="KW-0963">Cytoplasm</keyword>
<reference evidence="22" key="3">
    <citation type="submission" date="2025-09" db="UniProtKB">
        <authorList>
            <consortium name="Ensembl"/>
        </authorList>
    </citation>
    <scope>IDENTIFICATION</scope>
</reference>
<dbReference type="PANTHER" id="PTHR13547:SF1">
    <property type="entry name" value="MITOCHONDRIAL RIBONUCLEASE P CATALYTIC SUBUNIT"/>
    <property type="match status" value="1"/>
</dbReference>
<dbReference type="CDD" id="cd18718">
    <property type="entry name" value="PIN_PRORP"/>
    <property type="match status" value="1"/>
</dbReference>
<evidence type="ECO:0000256" key="17">
    <source>
        <dbReference type="ARBA" id="ARBA00023242"/>
    </source>
</evidence>
<keyword evidence="9" id="KW-0540">Nuclease</keyword>
<dbReference type="AlphaFoldDB" id="A0AAY4BBR6"/>
<evidence type="ECO:0000313" key="23">
    <source>
        <dbReference type="Proteomes" id="UP000694580"/>
    </source>
</evidence>
<dbReference type="InterPro" id="IPR031595">
    <property type="entry name" value="PRORP_C"/>
</dbReference>
<dbReference type="GO" id="GO:0005634">
    <property type="term" value="C:nucleus"/>
    <property type="evidence" value="ECO:0007669"/>
    <property type="project" value="UniProtKB-SubCell"/>
</dbReference>
<dbReference type="Ensembl" id="ENSDCDT00010019281.1">
    <property type="protein sequence ID" value="ENSDCDP00010018207.1"/>
    <property type="gene ID" value="ENSDCDG00010008255.1"/>
</dbReference>
<evidence type="ECO:0000256" key="13">
    <source>
        <dbReference type="ARBA" id="ARBA00022842"/>
    </source>
</evidence>
<dbReference type="CDD" id="cd03754">
    <property type="entry name" value="proteasome_alpha_type_6"/>
    <property type="match status" value="1"/>
</dbReference>
<keyword evidence="12" id="KW-0862">Zinc</keyword>
<feature type="domain" description="PRORP" evidence="21">
    <location>
        <begin position="340"/>
        <end position="570"/>
    </location>
</feature>
<comment type="subcellular location">
    <subcellularLocation>
        <location evidence="4">Mitochondrion</location>
    </subcellularLocation>
    <subcellularLocation>
        <location evidence="3">Nucleus</location>
    </subcellularLocation>
</comment>
<accession>A0AAY4BBR6</accession>
<evidence type="ECO:0000256" key="16">
    <source>
        <dbReference type="ARBA" id="ARBA00023128"/>
    </source>
</evidence>
<comment type="similarity">
    <text evidence="20">Belongs to the peptidase T1A family.</text>
</comment>
<reference evidence="22" key="2">
    <citation type="submission" date="2025-08" db="UniProtKB">
        <authorList>
            <consortium name="Ensembl"/>
        </authorList>
    </citation>
    <scope>IDENTIFICATION</scope>
</reference>
<evidence type="ECO:0000256" key="18">
    <source>
        <dbReference type="ARBA" id="ARBA00044536"/>
    </source>
</evidence>
<dbReference type="Gene3D" id="3.40.50.11980">
    <property type="match status" value="1"/>
</dbReference>
<evidence type="ECO:0000256" key="1">
    <source>
        <dbReference type="ARBA" id="ARBA00000928"/>
    </source>
</evidence>
<dbReference type="PANTHER" id="PTHR13547">
    <property type="match status" value="1"/>
</dbReference>
<dbReference type="PROSITE" id="PS51475">
    <property type="entry name" value="PROTEASOME_ALPHA_2"/>
    <property type="match status" value="1"/>
</dbReference>
<dbReference type="Pfam" id="PF16953">
    <property type="entry name" value="PRORP"/>
    <property type="match status" value="1"/>
</dbReference>
<dbReference type="GO" id="GO:0097745">
    <property type="term" value="P:mitochondrial tRNA 5'-end processing"/>
    <property type="evidence" value="ECO:0007669"/>
    <property type="project" value="TreeGrafter"/>
</dbReference>
<dbReference type="Gene3D" id="3.60.20.10">
    <property type="entry name" value="Glutamine Phosphoribosylpyrophosphate, subunit 1, domain 1"/>
    <property type="match status" value="1"/>
</dbReference>
<keyword evidence="16" id="KW-0496">Mitochondrion</keyword>
<proteinExistence type="inferred from homology"/>
<keyword evidence="10" id="KW-0479">Metal-binding</keyword>
<dbReference type="InterPro" id="IPR023332">
    <property type="entry name" value="Proteasome_alpha-type"/>
</dbReference>
<keyword evidence="13" id="KW-0460">Magnesium</keyword>
<dbReference type="GO" id="GO:0051603">
    <property type="term" value="P:proteolysis involved in protein catabolic process"/>
    <property type="evidence" value="ECO:0007669"/>
    <property type="project" value="InterPro"/>
</dbReference>
<evidence type="ECO:0000256" key="9">
    <source>
        <dbReference type="ARBA" id="ARBA00022722"/>
    </source>
</evidence>
<evidence type="ECO:0000256" key="8">
    <source>
        <dbReference type="ARBA" id="ARBA00022694"/>
    </source>
</evidence>
<evidence type="ECO:0000256" key="19">
    <source>
        <dbReference type="ARBA" id="ARBA00044559"/>
    </source>
</evidence>
<dbReference type="Pfam" id="PF00227">
    <property type="entry name" value="Proteasome"/>
    <property type="match status" value="1"/>
</dbReference>
<dbReference type="SUPFAM" id="SSF56235">
    <property type="entry name" value="N-terminal nucleophile aminohydrolases (Ntn hydrolases)"/>
    <property type="match status" value="1"/>
</dbReference>
<evidence type="ECO:0000256" key="2">
    <source>
        <dbReference type="ARBA" id="ARBA00001946"/>
    </source>
</evidence>
<evidence type="ECO:0000256" key="20">
    <source>
        <dbReference type="PROSITE-ProRule" id="PRU00808"/>
    </source>
</evidence>
<gene>
    <name evidence="22" type="primary">psma6a</name>
</gene>
<evidence type="ECO:0000256" key="14">
    <source>
        <dbReference type="ARBA" id="ARBA00022942"/>
    </source>
</evidence>
<comment type="catalytic activity">
    <reaction evidence="1">
        <text>Endonucleolytic cleavage of RNA, removing 5'-extranucleotides from tRNA precursor.</text>
        <dbReference type="EC" id="3.1.26.5"/>
    </reaction>
</comment>